<keyword evidence="6" id="KW-0695">RNA-directed DNA polymerase</keyword>
<dbReference type="EMBL" id="KN557583">
    <property type="protein sequence ID" value="KHJ87513.1"/>
    <property type="molecule type" value="Genomic_DNA"/>
</dbReference>
<dbReference type="GO" id="GO:0004190">
    <property type="term" value="F:aspartic-type endopeptidase activity"/>
    <property type="evidence" value="ECO:0007669"/>
    <property type="project" value="InterPro"/>
</dbReference>
<evidence type="ECO:0000256" key="7">
    <source>
        <dbReference type="PROSITE-ProRule" id="PRU00047"/>
    </source>
</evidence>
<keyword evidence="2" id="KW-0548">Nucleotidyltransferase</keyword>
<dbReference type="Gene3D" id="3.30.420.10">
    <property type="entry name" value="Ribonuclease H-like superfamily/Ribonuclease H"/>
    <property type="match status" value="1"/>
</dbReference>
<dbReference type="Gene3D" id="2.40.70.10">
    <property type="entry name" value="Acid Proteases"/>
    <property type="match status" value="1"/>
</dbReference>
<reference evidence="12 13" key="1">
    <citation type="submission" date="2014-03" db="EMBL/GenBank/DDBJ databases">
        <title>Draft genome of the hookworm Oesophagostomum dentatum.</title>
        <authorList>
            <person name="Mitreva M."/>
        </authorList>
    </citation>
    <scope>NUCLEOTIDE SEQUENCE [LARGE SCALE GENOMIC DNA]</scope>
    <source>
        <strain evidence="12 13">OD-Hann</strain>
    </source>
</reference>
<feature type="domain" description="CCHC-type" evidence="10">
    <location>
        <begin position="398"/>
        <end position="413"/>
    </location>
</feature>
<dbReference type="GO" id="GO:0004519">
    <property type="term" value="F:endonuclease activity"/>
    <property type="evidence" value="ECO:0007669"/>
    <property type="project" value="UniProtKB-KW"/>
</dbReference>
<keyword evidence="7" id="KW-0479">Metal-binding</keyword>
<accession>A0A0B1SQA8</accession>
<feature type="compositionally biased region" description="Basic residues" evidence="9">
    <location>
        <begin position="1309"/>
        <end position="1318"/>
    </location>
</feature>
<dbReference type="GO" id="GO:0015074">
    <property type="term" value="P:DNA integration"/>
    <property type="evidence" value="ECO:0007669"/>
    <property type="project" value="InterPro"/>
</dbReference>
<dbReference type="InterPro" id="IPR021109">
    <property type="entry name" value="Peptidase_aspartic_dom_sf"/>
</dbReference>
<dbReference type="InterPro" id="IPR040676">
    <property type="entry name" value="DUF5641"/>
</dbReference>
<dbReference type="SMART" id="SM00343">
    <property type="entry name" value="ZnF_C2HC"/>
    <property type="match status" value="2"/>
</dbReference>
<keyword evidence="4" id="KW-0255">Endonuclease</keyword>
<feature type="compositionally biased region" description="Basic residues" evidence="9">
    <location>
        <begin position="1536"/>
        <end position="1545"/>
    </location>
</feature>
<dbReference type="PROSITE" id="PS50994">
    <property type="entry name" value="INTEGRASE"/>
    <property type="match status" value="1"/>
</dbReference>
<keyword evidence="3" id="KW-0540">Nuclease</keyword>
<sequence length="1629" mass="187154">MAMRMQSAKAKLTRAKNSLESSIKDGSKALTPTATPQGNEVEILQCFEKRKLLVGGKLKTLREERALLEEAINNFTETYDKLTESRQEEAKADCEQRLQSSWDTMADADSLIKLMSEAMYGVTQTIESLIIKQERRSNQAQEGSQNRQSLQTQIESCHQSLALSQLLPRLQVPKFTGKRNQWDSFWTLFKTNIHDQPLATMVKYNYLLNALQGEPREAMNRFQISEDNYIEAINWLQQRYGKDALIVDELYKRLEDCQQPNTSTSSQRNLLDEIATIIIQLKNKGQDMDHRWVLNLIFRKFKPAIQTKLLSKRAKLPSLEEWTWDQFYETVDSILNKEEELERAQTALMKQAPMKSLLYQETQRRPCIYCKRKNHQSSECRQVPMEERRSFLTNNKLCLNCGKPNHIAQECRRPGCFKCGRKHHPSICDPQNKETGDLKRSGPLKEEIRRSYTLEKPKQFHSNYKESGAMAKVRHKMDAGHASSVKEVVNDEDNADDNTDYVGHLSDKTLTKPKATILTGIAKILNQDGAKEIRVLFDTGSELSFIDSDLHERLNLPVIGKEILKIRTFGTNNSSTGEYPVTEIQLEDQFGKIHTMTLYVSSMIATQCRKPKLSPDDWEFIKEKGIEIAETDAADTYCPGILLGCDQLWTLVEGVKHQLPSGMHLISTKFGYVLSGVQRESGPSEVPQVMLTTANDLDTWDNYWKMESEGIQEYKGPQKTEKELLWTPQKEPEVNSVNRIDNDEASYSWPLERFSTMTKAVRTMAYVRRFLAKTIRNLGIETRLRLRDGILRLNENNDQRGVTGPEMYDSRLALLRLHQREMGEALKTCNTRNLNVKESNLDGLLRCYGRLGKSVLPWDTKNPVLIAPNTALASLIISEAHGNLHCAIAHTMAKVREKYWIPKLRQQTKKLVKRCVKCQRYNNLPYRYPNTTDLPERRVNKAKPFQHIGLDYFGPLWISYMSGDKRKTYGCIFTCTTTRLIHLELVNDVTTTSFINALRRFMSRRGIPDSITCDNAPTFALGEEILNNTVTSMAEQENIHRFMATREISWSKITPYAPWQGGFYERLIQSVKRSLYKSIGLKLLSEDDLRTVLTEIEASLNTRPLTYIETEKEEIPIIRPIDFIQKDMIITRECEVTTEDDDDSYLPPDERAQLKTRLQAEKALQTSIQITEKFWDIWQKNYLTALRETHRTQIGTGRTSTKTPKEGEVVLVMDPLQSRNNWKLGRITKIVGPTQTEVREVELQGPNGIKFKRPPNLLIPLELSLNDPVQPKSPPAPELQTPSPVIQGQQPTPTHRISPPSPSPLPKNSRLRPRKPPKYRYDPSEYEIYLVNCIQAVQINEQKFKQSWGGDPSTEGKEADDTTQQMRFFRDTQMEDATEERPEKPGEERLDRILEMQDRILRNVVHLQELTEGPICGPGYEDVTPAPITLVNYAIKKVTEQYEDVKKDIAEVRHKQEELDHKLDILVSAQFRSNRMIEELKESMGPTRDEDLLIIPDELIEVDDSEERPHHQDEPVEQDEDTPSTSHARSSSQRSLRTRKRKHGRSPCPTESQRKVLMTNETRLAMDRLAFMQKCRPRTYGNSLSTLRDRDGHRVRCALCEAAGLHRSDRPGVQNGGFTHQDSTAEATL</sequence>
<evidence type="ECO:0000259" key="11">
    <source>
        <dbReference type="PROSITE" id="PS50994"/>
    </source>
</evidence>
<evidence type="ECO:0000256" key="2">
    <source>
        <dbReference type="ARBA" id="ARBA00022695"/>
    </source>
</evidence>
<dbReference type="InterPro" id="IPR041588">
    <property type="entry name" value="Integrase_H2C2"/>
</dbReference>
<keyword evidence="5" id="KW-0378">Hydrolase</keyword>
<dbReference type="GO" id="GO:0006508">
    <property type="term" value="P:proteolysis"/>
    <property type="evidence" value="ECO:0007669"/>
    <property type="project" value="InterPro"/>
</dbReference>
<dbReference type="CDD" id="cd00303">
    <property type="entry name" value="retropepsin_like"/>
    <property type="match status" value="1"/>
</dbReference>
<gene>
    <name evidence="12" type="ORF">OESDEN_12711</name>
</gene>
<feature type="compositionally biased region" description="Polar residues" evidence="9">
    <location>
        <begin position="1280"/>
        <end position="1295"/>
    </location>
</feature>
<evidence type="ECO:0000256" key="1">
    <source>
        <dbReference type="ARBA" id="ARBA00022679"/>
    </source>
</evidence>
<dbReference type="GO" id="GO:0003676">
    <property type="term" value="F:nucleic acid binding"/>
    <property type="evidence" value="ECO:0007669"/>
    <property type="project" value="InterPro"/>
</dbReference>
<dbReference type="InterPro" id="IPR001969">
    <property type="entry name" value="Aspartic_peptidase_AS"/>
</dbReference>
<feature type="compositionally biased region" description="Low complexity" evidence="9">
    <location>
        <begin position="1524"/>
        <end position="1535"/>
    </location>
</feature>
<proteinExistence type="predicted"/>
<name>A0A0B1SQA8_OESDE</name>
<protein>
    <submittedName>
        <fullName evidence="12">Integrase core domain protein</fullName>
    </submittedName>
</protein>
<evidence type="ECO:0000256" key="8">
    <source>
        <dbReference type="SAM" id="Coils"/>
    </source>
</evidence>
<dbReference type="Proteomes" id="UP000053660">
    <property type="component" value="Unassembled WGS sequence"/>
</dbReference>
<evidence type="ECO:0000313" key="13">
    <source>
        <dbReference type="Proteomes" id="UP000053660"/>
    </source>
</evidence>
<dbReference type="SUPFAM" id="SSF53098">
    <property type="entry name" value="Ribonuclease H-like"/>
    <property type="match status" value="1"/>
</dbReference>
<dbReference type="InterPro" id="IPR036397">
    <property type="entry name" value="RNaseH_sf"/>
</dbReference>
<dbReference type="PROSITE" id="PS00141">
    <property type="entry name" value="ASP_PROTEASE"/>
    <property type="match status" value="1"/>
</dbReference>
<organism evidence="12 13">
    <name type="scientific">Oesophagostomum dentatum</name>
    <name type="common">Nodular worm</name>
    <dbReference type="NCBI Taxonomy" id="61180"/>
    <lineage>
        <taxon>Eukaryota</taxon>
        <taxon>Metazoa</taxon>
        <taxon>Ecdysozoa</taxon>
        <taxon>Nematoda</taxon>
        <taxon>Chromadorea</taxon>
        <taxon>Rhabditida</taxon>
        <taxon>Rhabditina</taxon>
        <taxon>Rhabditomorpha</taxon>
        <taxon>Strongyloidea</taxon>
        <taxon>Strongylidae</taxon>
        <taxon>Oesophagostomum</taxon>
    </lineage>
</organism>
<evidence type="ECO:0000313" key="12">
    <source>
        <dbReference type="EMBL" id="KHJ87513.1"/>
    </source>
</evidence>
<dbReference type="Pfam" id="PF18701">
    <property type="entry name" value="DUF5641"/>
    <property type="match status" value="1"/>
</dbReference>
<dbReference type="InterPro" id="IPR001584">
    <property type="entry name" value="Integrase_cat-core"/>
</dbReference>
<dbReference type="OrthoDB" id="5863857at2759"/>
<dbReference type="Pfam" id="PF03564">
    <property type="entry name" value="DUF1759"/>
    <property type="match status" value="1"/>
</dbReference>
<keyword evidence="7" id="KW-0862">Zinc</keyword>
<dbReference type="PANTHER" id="PTHR47331">
    <property type="entry name" value="PHD-TYPE DOMAIN-CONTAINING PROTEIN"/>
    <property type="match status" value="1"/>
</dbReference>
<keyword evidence="7" id="KW-0863">Zinc-finger</keyword>
<feature type="region of interest" description="Disordered" evidence="9">
    <location>
        <begin position="1504"/>
        <end position="1556"/>
    </location>
</feature>
<dbReference type="Gene3D" id="1.10.340.70">
    <property type="match status" value="1"/>
</dbReference>
<dbReference type="InterPro" id="IPR012337">
    <property type="entry name" value="RNaseH-like_sf"/>
</dbReference>
<feature type="domain" description="Integrase catalytic" evidence="11">
    <location>
        <begin position="940"/>
        <end position="1128"/>
    </location>
</feature>
<evidence type="ECO:0000256" key="6">
    <source>
        <dbReference type="ARBA" id="ARBA00022918"/>
    </source>
</evidence>
<dbReference type="GO" id="GO:0003964">
    <property type="term" value="F:RNA-directed DNA polymerase activity"/>
    <property type="evidence" value="ECO:0007669"/>
    <property type="project" value="UniProtKB-KW"/>
</dbReference>
<evidence type="ECO:0000256" key="4">
    <source>
        <dbReference type="ARBA" id="ARBA00022759"/>
    </source>
</evidence>
<evidence type="ECO:0000259" key="10">
    <source>
        <dbReference type="PROSITE" id="PS50158"/>
    </source>
</evidence>
<dbReference type="InterPro" id="IPR001878">
    <property type="entry name" value="Znf_CCHC"/>
</dbReference>
<dbReference type="Pfam" id="PF17921">
    <property type="entry name" value="Integrase_H2C2"/>
    <property type="match status" value="1"/>
</dbReference>
<evidence type="ECO:0000256" key="5">
    <source>
        <dbReference type="ARBA" id="ARBA00022801"/>
    </source>
</evidence>
<feature type="coiled-coil region" evidence="8">
    <location>
        <begin position="1435"/>
        <end position="1462"/>
    </location>
</feature>
<evidence type="ECO:0000256" key="9">
    <source>
        <dbReference type="SAM" id="MobiDB-lite"/>
    </source>
</evidence>
<keyword evidence="13" id="KW-1185">Reference proteome</keyword>
<feature type="region of interest" description="Disordered" evidence="9">
    <location>
        <begin position="1"/>
        <end position="34"/>
    </location>
</feature>
<dbReference type="GO" id="GO:0008270">
    <property type="term" value="F:zinc ion binding"/>
    <property type="evidence" value="ECO:0007669"/>
    <property type="project" value="UniProtKB-KW"/>
</dbReference>
<keyword evidence="1" id="KW-0808">Transferase</keyword>
<evidence type="ECO:0000256" key="3">
    <source>
        <dbReference type="ARBA" id="ARBA00022722"/>
    </source>
</evidence>
<feature type="region of interest" description="Disordered" evidence="9">
    <location>
        <begin position="1265"/>
        <end position="1319"/>
    </location>
</feature>
<dbReference type="InterPro" id="IPR005312">
    <property type="entry name" value="DUF1759"/>
</dbReference>
<keyword evidence="8" id="KW-0175">Coiled coil</keyword>
<dbReference type="PROSITE" id="PS50158">
    <property type="entry name" value="ZF_CCHC"/>
    <property type="match status" value="1"/>
</dbReference>
<feature type="region of interest" description="Disordered" evidence="9">
    <location>
        <begin position="1345"/>
        <end position="1364"/>
    </location>
</feature>
<feature type="coiled-coil region" evidence="8">
    <location>
        <begin position="58"/>
        <end position="85"/>
    </location>
</feature>